<evidence type="ECO:0000313" key="2">
    <source>
        <dbReference type="Proteomes" id="UP000179284"/>
    </source>
</evidence>
<organism evidence="1 2">
    <name type="scientific">Butyrivibrio hungatei</name>
    <dbReference type="NCBI Taxonomy" id="185008"/>
    <lineage>
        <taxon>Bacteria</taxon>
        <taxon>Bacillati</taxon>
        <taxon>Bacillota</taxon>
        <taxon>Clostridia</taxon>
        <taxon>Lachnospirales</taxon>
        <taxon>Lachnospiraceae</taxon>
        <taxon>Butyrivibrio</taxon>
    </lineage>
</organism>
<dbReference type="KEGG" id="bhu:bhn_II113"/>
<protein>
    <submittedName>
        <fullName evidence="1">Uncharacterized protein</fullName>
    </submittedName>
</protein>
<gene>
    <name evidence="1" type="ORF">bhn_II113</name>
</gene>
<dbReference type="RefSeq" id="WP_071177671.1">
    <property type="nucleotide sequence ID" value="NZ_CP017832.1"/>
</dbReference>
<dbReference type="Proteomes" id="UP000179284">
    <property type="component" value="Plasmid pNP144"/>
</dbReference>
<dbReference type="OrthoDB" id="2000926at2"/>
<accession>A0A1D9P5Z2</accession>
<dbReference type="EMBL" id="CP017832">
    <property type="protein sequence ID" value="AOZ97912.1"/>
    <property type="molecule type" value="Genomic_DNA"/>
</dbReference>
<keyword evidence="2" id="KW-1185">Reference proteome</keyword>
<geneLocation type="plasmid" evidence="2">
    <name>pnp144</name>
</geneLocation>
<keyword evidence="1" id="KW-0614">Plasmid</keyword>
<name>A0A1D9P5Z2_9FIRM</name>
<evidence type="ECO:0000313" key="1">
    <source>
        <dbReference type="EMBL" id="AOZ97912.1"/>
    </source>
</evidence>
<dbReference type="AlphaFoldDB" id="A0A1D9P5Z2"/>
<reference evidence="2" key="1">
    <citation type="submission" date="2016-10" db="EMBL/GenBank/DDBJ databases">
        <title>The complete genome sequence of the rumen bacterium Butyrivibrio hungatei MB2003.</title>
        <authorList>
            <person name="Palevich N."/>
            <person name="Kelly W.J."/>
            <person name="Leahy S.C."/>
            <person name="Altermann E."/>
            <person name="Rakonjac J."/>
            <person name="Attwood G.T."/>
        </authorList>
    </citation>
    <scope>NUCLEOTIDE SEQUENCE [LARGE SCALE GENOMIC DNA]</scope>
    <source>
        <strain evidence="2">MB2003</strain>
        <plasmid evidence="2">Plasmid pnp144</plasmid>
    </source>
</reference>
<proteinExistence type="predicted"/>
<sequence>MSKKNDFYLMNQPKPENAVGFCHYKKHNGFVSEKMLKKHQCLGKNCPYLQKYENHEFWIDRARIKAEKKARKSEEYGRLALAA</sequence>